<keyword evidence="3" id="KW-0176">Collagen</keyword>
<dbReference type="PANTHER" id="PTHR16146:SF46">
    <property type="entry name" value="INTELECTIN-1A-RELATED"/>
    <property type="match status" value="1"/>
</dbReference>
<protein>
    <submittedName>
        <fullName evidence="9">Uncharacterized protein</fullName>
    </submittedName>
</protein>
<feature type="disulfide bond" evidence="5">
    <location>
        <begin position="90"/>
        <end position="107"/>
    </location>
</feature>
<comment type="subcellular location">
    <subcellularLocation>
        <location evidence="1">Secreted</location>
    </subcellularLocation>
</comment>
<dbReference type="SUPFAM" id="SSF57196">
    <property type="entry name" value="EGF/Laminin"/>
    <property type="match status" value="1"/>
</dbReference>
<dbReference type="SMART" id="SM00181">
    <property type="entry name" value="EGF"/>
    <property type="match status" value="1"/>
</dbReference>
<evidence type="ECO:0000313" key="10">
    <source>
        <dbReference type="Proteomes" id="UP001159427"/>
    </source>
</evidence>
<dbReference type="Pfam" id="PF00008">
    <property type="entry name" value="EGF"/>
    <property type="match status" value="1"/>
</dbReference>
<reference evidence="9 10" key="1">
    <citation type="submission" date="2022-05" db="EMBL/GenBank/DDBJ databases">
        <authorList>
            <consortium name="Genoscope - CEA"/>
            <person name="William W."/>
        </authorList>
    </citation>
    <scope>NUCLEOTIDE SEQUENCE [LARGE SCALE GENOMIC DNA]</scope>
</reference>
<name>A0ABN8REI8_9CNID</name>
<keyword evidence="2" id="KW-0964">Secreted</keyword>
<dbReference type="InterPro" id="IPR000742">
    <property type="entry name" value="EGF"/>
</dbReference>
<dbReference type="InterPro" id="IPR003609">
    <property type="entry name" value="Pan_app"/>
</dbReference>
<keyword evidence="4 5" id="KW-1015">Disulfide bond</keyword>
<evidence type="ECO:0000256" key="1">
    <source>
        <dbReference type="ARBA" id="ARBA00004613"/>
    </source>
</evidence>
<dbReference type="PROSITE" id="PS51406">
    <property type="entry name" value="FIBRINOGEN_C_2"/>
    <property type="match status" value="1"/>
</dbReference>
<dbReference type="InterPro" id="IPR036056">
    <property type="entry name" value="Fibrinogen-like_C"/>
</dbReference>
<sequence>CRTLKFGSAIRDKALGGHLVKSYEVNSRDDCELQCYMESECMSINFGLGANGKYLCELSSSDHELHPQDLKRRSGFIYGPTLNFCVNNQCSSNSRCQTGFTDRGYRCVCSAGYTGENCTEGVLGKVSTNPGNSCRDIMERGAATGDGEYWIDPQKNGDPLKVYCDMTTDGGKQIINALYFLTPCILQYSQKQHVVFTFFLAIGGWLLVVNIVADGVLGDNDSWTAETSYRGISNYHTQRMAITGDAMKGLRAYLKFTQLRFHCSKKQGNTFHVITAPNSTRGEAVVRFFSAETDVQPFSCNSFKRMSDDNSELAVKCEKWGRSDGSSFVGKWSGFKSPTTKRMHSYVAFVYRSRYVGAKVTGHIHCDDYVDGTFYEMSAGDFFKIYVR</sequence>
<dbReference type="PROSITE" id="PS50026">
    <property type="entry name" value="EGF_3"/>
    <property type="match status" value="1"/>
</dbReference>
<evidence type="ECO:0000256" key="3">
    <source>
        <dbReference type="ARBA" id="ARBA00023119"/>
    </source>
</evidence>
<proteinExistence type="predicted"/>
<feature type="non-terminal residue" evidence="9">
    <location>
        <position position="1"/>
    </location>
</feature>
<feature type="domain" description="Apple" evidence="7">
    <location>
        <begin position="1"/>
        <end position="85"/>
    </location>
</feature>
<dbReference type="SUPFAM" id="SSF56496">
    <property type="entry name" value="Fibrinogen C-terminal domain-like"/>
    <property type="match status" value="1"/>
</dbReference>
<dbReference type="Proteomes" id="UP001159427">
    <property type="component" value="Unassembled WGS sequence"/>
</dbReference>
<dbReference type="PROSITE" id="PS50948">
    <property type="entry name" value="PAN"/>
    <property type="match status" value="1"/>
</dbReference>
<feature type="domain" description="Fibrinogen C-terminal" evidence="8">
    <location>
        <begin position="125"/>
        <end position="171"/>
    </location>
</feature>
<dbReference type="Gene3D" id="2.60.120.1000">
    <property type="match status" value="1"/>
</dbReference>
<comment type="caution">
    <text evidence="9">The sequence shown here is derived from an EMBL/GenBank/DDBJ whole genome shotgun (WGS) entry which is preliminary data.</text>
</comment>
<evidence type="ECO:0000313" key="9">
    <source>
        <dbReference type="EMBL" id="CAH3176597.1"/>
    </source>
</evidence>
<dbReference type="Gene3D" id="2.10.25.10">
    <property type="entry name" value="Laminin"/>
    <property type="match status" value="1"/>
</dbReference>
<dbReference type="PROSITE" id="PS00022">
    <property type="entry name" value="EGF_1"/>
    <property type="match status" value="1"/>
</dbReference>
<dbReference type="InterPro" id="IPR000885">
    <property type="entry name" value="Fib_collagen_C"/>
</dbReference>
<dbReference type="NCBIfam" id="NF040941">
    <property type="entry name" value="GGGWT_bact"/>
    <property type="match status" value="1"/>
</dbReference>
<dbReference type="CDD" id="cd00054">
    <property type="entry name" value="EGF_CA"/>
    <property type="match status" value="1"/>
</dbReference>
<dbReference type="PROSITE" id="PS01186">
    <property type="entry name" value="EGF_2"/>
    <property type="match status" value="1"/>
</dbReference>
<keyword evidence="5" id="KW-0245">EGF-like domain</keyword>
<evidence type="ECO:0000256" key="4">
    <source>
        <dbReference type="ARBA" id="ARBA00023157"/>
    </source>
</evidence>
<evidence type="ECO:0000256" key="2">
    <source>
        <dbReference type="ARBA" id="ARBA00022525"/>
    </source>
</evidence>
<feature type="domain" description="EGF-like" evidence="6">
    <location>
        <begin position="81"/>
        <end position="119"/>
    </location>
</feature>
<organism evidence="9 10">
    <name type="scientific">Porites evermanni</name>
    <dbReference type="NCBI Taxonomy" id="104178"/>
    <lineage>
        <taxon>Eukaryota</taxon>
        <taxon>Metazoa</taxon>
        <taxon>Cnidaria</taxon>
        <taxon>Anthozoa</taxon>
        <taxon>Hexacorallia</taxon>
        <taxon>Scleractinia</taxon>
        <taxon>Fungiina</taxon>
        <taxon>Poritidae</taxon>
        <taxon>Porites</taxon>
    </lineage>
</organism>
<evidence type="ECO:0000256" key="5">
    <source>
        <dbReference type="PROSITE-ProRule" id="PRU00076"/>
    </source>
</evidence>
<dbReference type="InterPro" id="IPR002181">
    <property type="entry name" value="Fibrinogen_a/b/g_C_dom"/>
</dbReference>
<evidence type="ECO:0000259" key="7">
    <source>
        <dbReference type="PROSITE" id="PS50948"/>
    </source>
</evidence>
<dbReference type="Pfam" id="PF01410">
    <property type="entry name" value="COLFI"/>
    <property type="match status" value="1"/>
</dbReference>
<dbReference type="EMBL" id="CALNXI010001766">
    <property type="protein sequence ID" value="CAH3176597.1"/>
    <property type="molecule type" value="Genomic_DNA"/>
</dbReference>
<comment type="caution">
    <text evidence="5">Lacks conserved residue(s) required for the propagation of feature annotation.</text>
</comment>
<evidence type="ECO:0000259" key="8">
    <source>
        <dbReference type="PROSITE" id="PS51406"/>
    </source>
</evidence>
<feature type="disulfide bond" evidence="5">
    <location>
        <begin position="109"/>
        <end position="118"/>
    </location>
</feature>
<gene>
    <name evidence="9" type="ORF">PEVE_00010724</name>
</gene>
<keyword evidence="10" id="KW-1185">Reference proteome</keyword>
<dbReference type="Pfam" id="PF00024">
    <property type="entry name" value="PAN_1"/>
    <property type="match status" value="1"/>
</dbReference>
<dbReference type="PANTHER" id="PTHR16146">
    <property type="entry name" value="INTELECTIN"/>
    <property type="match status" value="1"/>
</dbReference>
<accession>A0ABN8REI8</accession>
<evidence type="ECO:0000259" key="6">
    <source>
        <dbReference type="PROSITE" id="PS50026"/>
    </source>
</evidence>